<feature type="transmembrane region" description="Helical" evidence="1">
    <location>
        <begin position="116"/>
        <end position="137"/>
    </location>
</feature>
<organism evidence="2 3">
    <name type="scientific">Mycoplana rhizolycopersici</name>
    <dbReference type="NCBI Taxonomy" id="2746702"/>
    <lineage>
        <taxon>Bacteria</taxon>
        <taxon>Pseudomonadati</taxon>
        <taxon>Pseudomonadota</taxon>
        <taxon>Alphaproteobacteria</taxon>
        <taxon>Hyphomicrobiales</taxon>
        <taxon>Rhizobiaceae</taxon>
        <taxon>Mycoplana</taxon>
    </lineage>
</organism>
<dbReference type="Pfam" id="PF09955">
    <property type="entry name" value="DUF2189"/>
    <property type="match status" value="1"/>
</dbReference>
<keyword evidence="1" id="KW-0472">Membrane</keyword>
<proteinExistence type="predicted"/>
<feature type="transmembrane region" description="Helical" evidence="1">
    <location>
        <begin position="71"/>
        <end position="91"/>
    </location>
</feature>
<feature type="transmembrane region" description="Helical" evidence="1">
    <location>
        <begin position="176"/>
        <end position="197"/>
    </location>
</feature>
<keyword evidence="3" id="KW-1185">Reference proteome</keyword>
<sequence length="266" mass="29144">MATFHVMSDAQHKVAHPQVRKITVGEVWDAFLLGIDDFREQPSHYAFLCLLFPLSGVILMIWSSGANLMPIMFPLTAGFALLGPLLALGLYEISRRREAGLDTSWYHAFEIRRSPALPAILAVGAMLVVLFVTWILAADRLYTSLFGTEQPQSLSIFLSQVFGTAAGWRMIILGHLIGFCFAAVVLATTVIAFPLLLDRDVGAVAAVETSLRATMMNPIPVAFWGFIVAACLMIGSIPIFAGLAVMMPILGHATWHLYRKLIVAEK</sequence>
<feature type="transmembrane region" description="Helical" evidence="1">
    <location>
        <begin position="221"/>
        <end position="250"/>
    </location>
</feature>
<comment type="caution">
    <text evidence="2">The sequence shown here is derived from an EMBL/GenBank/DDBJ whole genome shotgun (WGS) entry which is preliminary data.</text>
</comment>
<evidence type="ECO:0000313" key="2">
    <source>
        <dbReference type="EMBL" id="NVP57213.1"/>
    </source>
</evidence>
<dbReference type="InterPro" id="IPR018692">
    <property type="entry name" value="DUF2189"/>
</dbReference>
<name>A0ABX2QKW6_9HYPH</name>
<gene>
    <name evidence="2" type="ORF">HV823_18300</name>
</gene>
<evidence type="ECO:0000313" key="3">
    <source>
        <dbReference type="Proteomes" id="UP000659172"/>
    </source>
</evidence>
<dbReference type="Proteomes" id="UP000659172">
    <property type="component" value="Unassembled WGS sequence"/>
</dbReference>
<dbReference type="RefSeq" id="WP_176951174.1">
    <property type="nucleotide sequence ID" value="NZ_JABXYK010000011.1"/>
</dbReference>
<protein>
    <submittedName>
        <fullName evidence="2">DUF2189 domain-containing protein</fullName>
    </submittedName>
</protein>
<feature type="transmembrane region" description="Helical" evidence="1">
    <location>
        <begin position="45"/>
        <end position="65"/>
    </location>
</feature>
<dbReference type="EMBL" id="JABXYK010000011">
    <property type="protein sequence ID" value="NVP57213.1"/>
    <property type="molecule type" value="Genomic_DNA"/>
</dbReference>
<evidence type="ECO:0000256" key="1">
    <source>
        <dbReference type="SAM" id="Phobius"/>
    </source>
</evidence>
<keyword evidence="1" id="KW-0812">Transmembrane</keyword>
<accession>A0ABX2QKW6</accession>
<reference evidence="2 3" key="1">
    <citation type="submission" date="2020-06" db="EMBL/GenBank/DDBJ databases">
        <title>Rhizobium sp.nov. isolated from the tomato plant.</title>
        <authorList>
            <person name="Thin K.K."/>
            <person name="Zhang X."/>
            <person name="He S."/>
        </authorList>
    </citation>
    <scope>NUCLEOTIDE SEQUENCE [LARGE SCALE GENOMIC DNA]</scope>
    <source>
        <strain evidence="2 3">DBTS2</strain>
    </source>
</reference>
<keyword evidence="1" id="KW-1133">Transmembrane helix</keyword>